<dbReference type="PATRIC" id="fig|1352936.5.peg.3600"/>
<dbReference type="RefSeq" id="WP_023547389.1">
    <property type="nucleotide sequence ID" value="NZ_CM002285.1"/>
</dbReference>
<dbReference type="Pfam" id="PF00999">
    <property type="entry name" value="Na_H_Exchanger"/>
    <property type="match status" value="1"/>
</dbReference>
<feature type="transmembrane region" description="Helical" evidence="8">
    <location>
        <begin position="239"/>
        <end position="260"/>
    </location>
</feature>
<feature type="compositionally biased region" description="Polar residues" evidence="7">
    <location>
        <begin position="453"/>
        <end position="467"/>
    </location>
</feature>
<evidence type="ECO:0000256" key="1">
    <source>
        <dbReference type="ARBA" id="ARBA00004141"/>
    </source>
</evidence>
<evidence type="ECO:0000313" key="11">
    <source>
        <dbReference type="Proteomes" id="UP000017984"/>
    </source>
</evidence>
<feature type="transmembrane region" description="Helical" evidence="8">
    <location>
        <begin position="298"/>
        <end position="316"/>
    </location>
</feature>
<comment type="subcellular location">
    <subcellularLocation>
        <location evidence="1">Membrane</location>
        <topology evidence="1">Multi-pass membrane protein</topology>
    </subcellularLocation>
</comment>
<evidence type="ECO:0000259" key="9">
    <source>
        <dbReference type="Pfam" id="PF00999"/>
    </source>
</evidence>
<feature type="transmembrane region" description="Helical" evidence="8">
    <location>
        <begin position="74"/>
        <end position="94"/>
    </location>
</feature>
<evidence type="ECO:0000256" key="7">
    <source>
        <dbReference type="SAM" id="MobiDB-lite"/>
    </source>
</evidence>
<reference evidence="10 11" key="1">
    <citation type="journal article" date="2014" name="Genome Announc.">
        <title>Draft Genome Sequence of Streptomyces roseochromogenes subsp. oscitans DS 12.976, Producer of the Aminocoumarin Antibiotic Clorobiocin.</title>
        <authorList>
            <person name="Ruckert C."/>
            <person name="Kalinowski J."/>
            <person name="Heide L."/>
            <person name="Apel A.K."/>
        </authorList>
    </citation>
    <scope>NUCLEOTIDE SEQUENCE [LARGE SCALE GENOMIC DNA]</scope>
    <source>
        <strain evidence="10 11">DS 12.976</strain>
    </source>
</reference>
<dbReference type="AlphaFoldDB" id="V6KG28"/>
<feature type="transmembrane region" description="Helical" evidence="8">
    <location>
        <begin position="114"/>
        <end position="134"/>
    </location>
</feature>
<dbReference type="InterPro" id="IPR038770">
    <property type="entry name" value="Na+/solute_symporter_sf"/>
</dbReference>
<dbReference type="STRING" id="1352936.M878_17130"/>
<feature type="domain" description="Cation/H+ exchanger transmembrane" evidence="9">
    <location>
        <begin position="59"/>
        <end position="439"/>
    </location>
</feature>
<keyword evidence="3 8" id="KW-0812">Transmembrane</keyword>
<feature type="transmembrane region" description="Helical" evidence="8">
    <location>
        <begin position="176"/>
        <end position="198"/>
    </location>
</feature>
<dbReference type="GO" id="GO:1902600">
    <property type="term" value="P:proton transmembrane transport"/>
    <property type="evidence" value="ECO:0007669"/>
    <property type="project" value="InterPro"/>
</dbReference>
<dbReference type="InterPro" id="IPR050794">
    <property type="entry name" value="CPA2_transporter"/>
</dbReference>
<feature type="transmembrane region" description="Helical" evidence="8">
    <location>
        <begin position="357"/>
        <end position="378"/>
    </location>
</feature>
<evidence type="ECO:0000256" key="2">
    <source>
        <dbReference type="ARBA" id="ARBA00022448"/>
    </source>
</evidence>
<feature type="transmembrane region" description="Helical" evidence="8">
    <location>
        <begin position="48"/>
        <end position="67"/>
    </location>
</feature>
<keyword evidence="11" id="KW-1185">Reference proteome</keyword>
<feature type="transmembrane region" description="Helical" evidence="8">
    <location>
        <begin position="390"/>
        <end position="413"/>
    </location>
</feature>
<feature type="transmembrane region" description="Helical" evidence="8">
    <location>
        <begin position="272"/>
        <end position="292"/>
    </location>
</feature>
<organism evidence="10 11">
    <name type="scientific">Streptomyces roseochromogenus subsp. oscitans DS 12.976</name>
    <dbReference type="NCBI Taxonomy" id="1352936"/>
    <lineage>
        <taxon>Bacteria</taxon>
        <taxon>Bacillati</taxon>
        <taxon>Actinomycetota</taxon>
        <taxon>Actinomycetes</taxon>
        <taxon>Kitasatosporales</taxon>
        <taxon>Streptomycetaceae</taxon>
        <taxon>Streptomyces</taxon>
    </lineage>
</organism>
<dbReference type="HOGENOM" id="CLU_005126_7_0_11"/>
<evidence type="ECO:0000256" key="5">
    <source>
        <dbReference type="ARBA" id="ARBA00023065"/>
    </source>
</evidence>
<keyword evidence="5" id="KW-0406">Ion transport</keyword>
<dbReference type="GO" id="GO:0015297">
    <property type="term" value="F:antiporter activity"/>
    <property type="evidence" value="ECO:0007669"/>
    <property type="project" value="InterPro"/>
</dbReference>
<keyword evidence="6 8" id="KW-0472">Membrane</keyword>
<dbReference type="EMBL" id="AWQX01000150">
    <property type="protein sequence ID" value="EST31120.1"/>
    <property type="molecule type" value="Genomic_DNA"/>
</dbReference>
<sequence length="467" mass="48358">MTNRNRARHLLGYLLLVVAPVALALVLLAGLAEPRHSGHSAAASSPSRLLPALAVILVVVRLVGAALRRLGQPAVVGEIVAGIVLGPSVLGFFLPDVQRAVFPASILPSLDTLAQLGVVLFMFLVGLELPLGLLRRSGSAAAALAQASTAVPFLCGAALAAVLLDSYRPAGASRLTLVMFVGVAFAITAFPVLARVLGEQRLTHTPLGTLGMATAGIGDVIAWCLLAAVTAVATSASAAPTALTCALIVVYAAVMFFVVRPALTRVAPRFEGAGQPLVAAAVLTTTLVSAWLTDRIGAHAIFGAFIAGVVMPRNSVAIQRIADRVEGLTSWVMLPVFFAVVGLKLDLPAVGGPRDWGVLALIVLLASVAKFGTVALFARLLGRNRRDAAALGLMMNCRGVTELIVLQLGLTLGVLSQQLFSMLTCMALVTTATTGPLLRRLRLDRSGSDSTRNTTEAPLLTSSEGTT</sequence>
<evidence type="ECO:0000256" key="6">
    <source>
        <dbReference type="ARBA" id="ARBA00023136"/>
    </source>
</evidence>
<comment type="caution">
    <text evidence="10">The sequence shown here is derived from an EMBL/GenBank/DDBJ whole genome shotgun (WGS) entry which is preliminary data.</text>
</comment>
<evidence type="ECO:0000256" key="4">
    <source>
        <dbReference type="ARBA" id="ARBA00022989"/>
    </source>
</evidence>
<dbReference type="GO" id="GO:0016020">
    <property type="term" value="C:membrane"/>
    <property type="evidence" value="ECO:0007669"/>
    <property type="project" value="UniProtKB-SubCell"/>
</dbReference>
<dbReference type="PANTHER" id="PTHR32468:SF0">
    <property type="entry name" value="K(+)_H(+) ANTIPORTER 1"/>
    <property type="match status" value="1"/>
</dbReference>
<name>V6KG28_STRRC</name>
<accession>V6KG28</accession>
<dbReference type="OrthoDB" id="9793589at2"/>
<proteinExistence type="predicted"/>
<feature type="transmembrane region" description="Helical" evidence="8">
    <location>
        <begin position="141"/>
        <end position="164"/>
    </location>
</feature>
<keyword evidence="2" id="KW-0813">Transport</keyword>
<evidence type="ECO:0000256" key="8">
    <source>
        <dbReference type="SAM" id="Phobius"/>
    </source>
</evidence>
<keyword evidence="4 8" id="KW-1133">Transmembrane helix</keyword>
<dbReference type="Gene3D" id="1.20.1530.20">
    <property type="match status" value="1"/>
</dbReference>
<protein>
    <recommendedName>
        <fullName evidence="9">Cation/H+ exchanger transmembrane domain-containing protein</fullName>
    </recommendedName>
</protein>
<dbReference type="InterPro" id="IPR006153">
    <property type="entry name" value="Cation/H_exchanger_TM"/>
</dbReference>
<feature type="region of interest" description="Disordered" evidence="7">
    <location>
        <begin position="445"/>
        <end position="467"/>
    </location>
</feature>
<gene>
    <name evidence="10" type="ORF">M878_17130</name>
</gene>
<feature type="transmembrane region" description="Helical" evidence="8">
    <location>
        <begin position="328"/>
        <end position="345"/>
    </location>
</feature>
<feature type="transmembrane region" description="Helical" evidence="8">
    <location>
        <begin position="210"/>
        <end position="233"/>
    </location>
</feature>
<dbReference type="PANTHER" id="PTHR32468">
    <property type="entry name" value="CATION/H + ANTIPORTER"/>
    <property type="match status" value="1"/>
</dbReference>
<dbReference type="Proteomes" id="UP000017984">
    <property type="component" value="Chromosome"/>
</dbReference>
<evidence type="ECO:0000256" key="3">
    <source>
        <dbReference type="ARBA" id="ARBA00022692"/>
    </source>
</evidence>
<evidence type="ECO:0000313" key="10">
    <source>
        <dbReference type="EMBL" id="EST31120.1"/>
    </source>
</evidence>